<protein>
    <submittedName>
        <fullName evidence="6">GFA family protein</fullName>
    </submittedName>
</protein>
<name>A0ABT5YFD3_9GAMM</name>
<feature type="domain" description="CENP-V/GFA" evidence="5">
    <location>
        <begin position="7"/>
        <end position="105"/>
    </location>
</feature>
<keyword evidence="3" id="KW-0862">Zinc</keyword>
<evidence type="ECO:0000256" key="2">
    <source>
        <dbReference type="ARBA" id="ARBA00022723"/>
    </source>
</evidence>
<dbReference type="SUPFAM" id="SSF51316">
    <property type="entry name" value="Mss4-like"/>
    <property type="match status" value="1"/>
</dbReference>
<dbReference type="EMBL" id="JANCMW010000011">
    <property type="protein sequence ID" value="MDF0751735.1"/>
    <property type="molecule type" value="Genomic_DNA"/>
</dbReference>
<dbReference type="Pfam" id="PF04828">
    <property type="entry name" value="GFA"/>
    <property type="match status" value="1"/>
</dbReference>
<dbReference type="PANTHER" id="PTHR33337:SF40">
    <property type="entry name" value="CENP-V_GFA DOMAIN-CONTAINING PROTEIN-RELATED"/>
    <property type="match status" value="1"/>
</dbReference>
<organism evidence="6 7">
    <name type="scientific">Marinobacter iranensis</name>
    <dbReference type="NCBI Taxonomy" id="2962607"/>
    <lineage>
        <taxon>Bacteria</taxon>
        <taxon>Pseudomonadati</taxon>
        <taxon>Pseudomonadota</taxon>
        <taxon>Gammaproteobacteria</taxon>
        <taxon>Pseudomonadales</taxon>
        <taxon>Marinobacteraceae</taxon>
        <taxon>Marinobacter</taxon>
    </lineage>
</organism>
<accession>A0ABT5YFD3</accession>
<dbReference type="PANTHER" id="PTHR33337">
    <property type="entry name" value="GFA DOMAIN-CONTAINING PROTEIN"/>
    <property type="match status" value="1"/>
</dbReference>
<evidence type="ECO:0000256" key="4">
    <source>
        <dbReference type="ARBA" id="ARBA00023239"/>
    </source>
</evidence>
<keyword evidence="2" id="KW-0479">Metal-binding</keyword>
<dbReference type="Gene3D" id="3.90.1590.10">
    <property type="entry name" value="glutathione-dependent formaldehyde- activating enzyme (gfa)"/>
    <property type="match status" value="1"/>
</dbReference>
<dbReference type="RefSeq" id="WP_275708331.1">
    <property type="nucleotide sequence ID" value="NZ_JANCMW010000011.1"/>
</dbReference>
<dbReference type="InterPro" id="IPR011057">
    <property type="entry name" value="Mss4-like_sf"/>
</dbReference>
<keyword evidence="4" id="KW-0456">Lyase</keyword>
<evidence type="ECO:0000256" key="3">
    <source>
        <dbReference type="ARBA" id="ARBA00022833"/>
    </source>
</evidence>
<gene>
    <name evidence="6" type="ORF">NLU14_16010</name>
</gene>
<dbReference type="Proteomes" id="UP001143391">
    <property type="component" value="Unassembled WGS sequence"/>
</dbReference>
<proteinExistence type="inferred from homology"/>
<keyword evidence="7" id="KW-1185">Reference proteome</keyword>
<dbReference type="PROSITE" id="PS51891">
    <property type="entry name" value="CENP_V_GFA"/>
    <property type="match status" value="1"/>
</dbReference>
<dbReference type="InterPro" id="IPR006913">
    <property type="entry name" value="CENP-V/GFA"/>
</dbReference>
<evidence type="ECO:0000256" key="1">
    <source>
        <dbReference type="ARBA" id="ARBA00005495"/>
    </source>
</evidence>
<comment type="similarity">
    <text evidence="1">Belongs to the Gfa family.</text>
</comment>
<evidence type="ECO:0000259" key="5">
    <source>
        <dbReference type="PROSITE" id="PS51891"/>
    </source>
</evidence>
<evidence type="ECO:0000313" key="6">
    <source>
        <dbReference type="EMBL" id="MDF0751735.1"/>
    </source>
</evidence>
<sequence length="142" mass="15945">MSTEQSRTGQCLCGSVRITATPKSIHFGACHCSLCRKWGGGPLLAVECEDRVSFEGEPNITTYASSEWAERGFCNTCGTHLFYRLKEQPFYAIPIGMFDDTQPWEFTEQIFIDKKPPHYSFANHTKNLTEAEVFAQFSGESG</sequence>
<comment type="caution">
    <text evidence="6">The sequence shown here is derived from an EMBL/GenBank/DDBJ whole genome shotgun (WGS) entry which is preliminary data.</text>
</comment>
<evidence type="ECO:0000313" key="7">
    <source>
        <dbReference type="Proteomes" id="UP001143391"/>
    </source>
</evidence>
<reference evidence="6" key="1">
    <citation type="submission" date="2022-07" db="EMBL/GenBank/DDBJ databases">
        <title>Marinobacter iranensis a new bacterium isolate from a hipersaline lake in Iran.</title>
        <authorList>
            <person name="Mohammad A.M.A."/>
            <person name="Cristina S.-P."/>
            <person name="Antonio V."/>
        </authorList>
    </citation>
    <scope>NUCLEOTIDE SEQUENCE</scope>
    <source>
        <strain evidence="6">71-i</strain>
    </source>
</reference>